<dbReference type="EC" id="2.7.13.3" evidence="2"/>
<feature type="domain" description="Histidine kinase" evidence="9">
    <location>
        <begin position="137"/>
        <end position="356"/>
    </location>
</feature>
<dbReference type="PANTHER" id="PTHR41523:SF8">
    <property type="entry name" value="ETHYLENE RESPONSE SENSOR PROTEIN"/>
    <property type="match status" value="1"/>
</dbReference>
<dbReference type="NCBIfam" id="TIGR00229">
    <property type="entry name" value="sensory_box"/>
    <property type="match status" value="1"/>
</dbReference>
<dbReference type="InterPro" id="IPR035965">
    <property type="entry name" value="PAS-like_dom_sf"/>
</dbReference>
<evidence type="ECO:0000256" key="2">
    <source>
        <dbReference type="ARBA" id="ARBA00012438"/>
    </source>
</evidence>
<dbReference type="GO" id="GO:0005524">
    <property type="term" value="F:ATP binding"/>
    <property type="evidence" value="ECO:0007669"/>
    <property type="project" value="UniProtKB-KW"/>
</dbReference>
<dbReference type="Proteomes" id="UP000035100">
    <property type="component" value="Unassembled WGS sequence"/>
</dbReference>
<evidence type="ECO:0000313" key="10">
    <source>
        <dbReference type="EMBL" id="KIQ68410.1"/>
    </source>
</evidence>
<dbReference type="SUPFAM" id="SSF55874">
    <property type="entry name" value="ATPase domain of HSP90 chaperone/DNA topoisomerase II/histidine kinase"/>
    <property type="match status" value="1"/>
</dbReference>
<accession>A0A0D0NJ86</accession>
<dbReference type="PROSITE" id="PS50109">
    <property type="entry name" value="HIS_KIN"/>
    <property type="match status" value="1"/>
</dbReference>
<evidence type="ECO:0000256" key="4">
    <source>
        <dbReference type="ARBA" id="ARBA00022679"/>
    </source>
</evidence>
<reference evidence="10 11" key="1">
    <citation type="submission" date="2013-01" db="EMBL/GenBank/DDBJ databases">
        <authorList>
            <person name="Fiebig A."/>
            <person name="Goeker M."/>
            <person name="Klenk H.-P.P."/>
        </authorList>
    </citation>
    <scope>NUCLEOTIDE SEQUENCE [LARGE SCALE GENOMIC DNA]</scope>
    <source>
        <strain evidence="10 11">DSM 24838</strain>
    </source>
</reference>
<keyword evidence="11" id="KW-1185">Reference proteome</keyword>
<dbReference type="Gene3D" id="3.30.450.20">
    <property type="entry name" value="PAS domain"/>
    <property type="match status" value="1"/>
</dbReference>
<comment type="caution">
    <text evidence="10">The sequence shown here is derived from an EMBL/GenBank/DDBJ whole genome shotgun (WGS) entry which is preliminary data.</text>
</comment>
<organism evidence="10 11">
    <name type="scientific">Wenxinia marina DSM 24838</name>
    <dbReference type="NCBI Taxonomy" id="1123501"/>
    <lineage>
        <taxon>Bacteria</taxon>
        <taxon>Pseudomonadati</taxon>
        <taxon>Pseudomonadota</taxon>
        <taxon>Alphaproteobacteria</taxon>
        <taxon>Rhodobacterales</taxon>
        <taxon>Roseobacteraceae</taxon>
        <taxon>Wenxinia</taxon>
    </lineage>
</organism>
<keyword evidence="4" id="KW-0808">Transferase</keyword>
<keyword evidence="7" id="KW-0067">ATP-binding</keyword>
<dbReference type="eggNOG" id="COG3920">
    <property type="taxonomic scope" value="Bacteria"/>
</dbReference>
<proteinExistence type="predicted"/>
<dbReference type="InterPro" id="IPR011495">
    <property type="entry name" value="Sig_transdc_His_kin_sub2_dim/P"/>
</dbReference>
<dbReference type="Pfam" id="PF07568">
    <property type="entry name" value="HisKA_2"/>
    <property type="match status" value="1"/>
</dbReference>
<evidence type="ECO:0000313" key="11">
    <source>
        <dbReference type="Proteomes" id="UP000035100"/>
    </source>
</evidence>
<dbReference type="PANTHER" id="PTHR41523">
    <property type="entry name" value="TWO-COMPONENT SYSTEM SENSOR PROTEIN"/>
    <property type="match status" value="1"/>
</dbReference>
<dbReference type="EMBL" id="AONG01000014">
    <property type="protein sequence ID" value="KIQ68410.1"/>
    <property type="molecule type" value="Genomic_DNA"/>
</dbReference>
<dbReference type="SMART" id="SM00387">
    <property type="entry name" value="HATPase_c"/>
    <property type="match status" value="1"/>
</dbReference>
<dbReference type="InterPro" id="IPR036890">
    <property type="entry name" value="HATPase_C_sf"/>
</dbReference>
<dbReference type="Pfam" id="PF13426">
    <property type="entry name" value="PAS_9"/>
    <property type="match status" value="1"/>
</dbReference>
<dbReference type="AlphaFoldDB" id="A0A0D0NJ86"/>
<keyword evidence="5" id="KW-0547">Nucleotide-binding</keyword>
<dbReference type="InterPro" id="IPR003594">
    <property type="entry name" value="HATPase_dom"/>
</dbReference>
<dbReference type="SUPFAM" id="SSF55785">
    <property type="entry name" value="PYP-like sensor domain (PAS domain)"/>
    <property type="match status" value="1"/>
</dbReference>
<dbReference type="GO" id="GO:0004673">
    <property type="term" value="F:protein histidine kinase activity"/>
    <property type="evidence" value="ECO:0007669"/>
    <property type="project" value="UniProtKB-EC"/>
</dbReference>
<evidence type="ECO:0000256" key="6">
    <source>
        <dbReference type="ARBA" id="ARBA00022777"/>
    </source>
</evidence>
<dbReference type="Pfam" id="PF02518">
    <property type="entry name" value="HATPase_c"/>
    <property type="match status" value="1"/>
</dbReference>
<evidence type="ECO:0000259" key="9">
    <source>
        <dbReference type="PROSITE" id="PS50109"/>
    </source>
</evidence>
<evidence type="ECO:0000256" key="8">
    <source>
        <dbReference type="SAM" id="MobiDB-lite"/>
    </source>
</evidence>
<dbReference type="InterPro" id="IPR000014">
    <property type="entry name" value="PAS"/>
</dbReference>
<evidence type="ECO:0000256" key="3">
    <source>
        <dbReference type="ARBA" id="ARBA00022553"/>
    </source>
</evidence>
<dbReference type="Gene3D" id="3.30.565.10">
    <property type="entry name" value="Histidine kinase-like ATPase, C-terminal domain"/>
    <property type="match status" value="1"/>
</dbReference>
<evidence type="ECO:0000256" key="5">
    <source>
        <dbReference type="ARBA" id="ARBA00022741"/>
    </source>
</evidence>
<dbReference type="CDD" id="cd00130">
    <property type="entry name" value="PAS"/>
    <property type="match status" value="1"/>
</dbReference>
<dbReference type="RefSeq" id="WP_018301848.1">
    <property type="nucleotide sequence ID" value="NZ_KB902279.1"/>
</dbReference>
<protein>
    <recommendedName>
        <fullName evidence="2">histidine kinase</fullName>
        <ecNumber evidence="2">2.7.13.3</ecNumber>
    </recommendedName>
</protein>
<comment type="catalytic activity">
    <reaction evidence="1">
        <text>ATP + protein L-histidine = ADP + protein N-phospho-L-histidine.</text>
        <dbReference type="EC" id="2.7.13.3"/>
    </reaction>
</comment>
<keyword evidence="6" id="KW-0418">Kinase</keyword>
<dbReference type="PATRIC" id="fig|1123501.6.peg.3177"/>
<name>A0A0D0NJ86_9RHOB</name>
<dbReference type="STRING" id="1123501.Wenmar_03057"/>
<evidence type="ECO:0000256" key="1">
    <source>
        <dbReference type="ARBA" id="ARBA00000085"/>
    </source>
</evidence>
<gene>
    <name evidence="10" type="ORF">Wenmar_03057</name>
</gene>
<dbReference type="InterPro" id="IPR005467">
    <property type="entry name" value="His_kinase_dom"/>
</dbReference>
<sequence length="356" mass="39071">MDEEQASQAARSASCAQLGIVITDARAEDNPITFVNDGFQRITLYSREFAIGRNCRFLQGERTEREAVEDIRRKLGTGEEFQVEITNHKADGTAFRNQLLISPITDDAGEVTTHFGVQRLIDDDTGQDRQSLDLLRELQHRVKNHLSMVVSMIRIQATRKVTPESLRAVGRRVEALSLLYEELFATSSTSQAGETIHTGAYLSRIASAIAGLEGRSAIRVNVDCEEIDLPVDKAARLGLLLSELLTNALEHAFEGRESGFIRVRFEKLTGGGVRLSVEDDGVGLPEDSNWPYESMSVEGQRERAEHEDGELDTTGDKSHSGVGGSIIVALTKTLGATLDVNRALRGTIVTVDFEAT</sequence>
<feature type="region of interest" description="Disordered" evidence="8">
    <location>
        <begin position="285"/>
        <end position="319"/>
    </location>
</feature>
<evidence type="ECO:0000256" key="7">
    <source>
        <dbReference type="ARBA" id="ARBA00022840"/>
    </source>
</evidence>
<keyword evidence="3" id="KW-0597">Phosphoprotein</keyword>